<dbReference type="InterPro" id="IPR001932">
    <property type="entry name" value="PPM-type_phosphatase-like_dom"/>
</dbReference>
<evidence type="ECO:0000259" key="2">
    <source>
        <dbReference type="SMART" id="SM00065"/>
    </source>
</evidence>
<dbReference type="Pfam" id="PF01590">
    <property type="entry name" value="GAF"/>
    <property type="match status" value="1"/>
</dbReference>
<dbReference type="EMBL" id="SSMQ01000002">
    <property type="protein sequence ID" value="TKD12595.1"/>
    <property type="molecule type" value="Genomic_DNA"/>
</dbReference>
<sequence>MTATRRAPDEPNASDLERILRDATRLQLDLARAASLLRERGGDLARDLPGEIDALITQLSTFRTSLDVERREQEGAMSREAQAALFEVGKAITSSLDLKTVLNQCMDSVIELTKAERGYLVLVDQYGKLDVQVARNLDQDTIRSMEFAYSSSVVEEVLKSERSVLTSNAQTDERFALQRSVAMFRLTSIMAAPLRIRGKVIGVLYVDNRAFTGQFSQAKLDLLEAFAGQAAIAIHNAKLFGQTDEALKQRLLELEGLYKELAVARERAENGLAAVEREMQIGRVLQSEFLPRDLPSLPGWQIAARFLPARQLSGDFYDVFQLASGEVAVAIADVCDKGVGAALFMSLVRGLLRAFALRAPHRTAVLEAITQTNDYLAENHGRTAMFTTLFFGVLDPESGDLSYVNCGHDAPIVLSATGEESRLESTGPALGAIRDVEFEMGQVTLLPGDSLVAFTDGVSDALDPSEAPFSEEKLLSMLRGGAPSVTTMLGDVVAALRHHIGSAAQFDDITLLALRRNPTRRDFPTGQYRVIEPIAQTLGKRNRR</sequence>
<dbReference type="GO" id="GO:0016791">
    <property type="term" value="F:phosphatase activity"/>
    <property type="evidence" value="ECO:0007669"/>
    <property type="project" value="TreeGrafter"/>
</dbReference>
<organism evidence="4 5">
    <name type="scientific">Polyangium fumosum</name>
    <dbReference type="NCBI Taxonomy" id="889272"/>
    <lineage>
        <taxon>Bacteria</taxon>
        <taxon>Pseudomonadati</taxon>
        <taxon>Myxococcota</taxon>
        <taxon>Polyangia</taxon>
        <taxon>Polyangiales</taxon>
        <taxon>Polyangiaceae</taxon>
        <taxon>Polyangium</taxon>
    </lineage>
</organism>
<dbReference type="SMART" id="SM00065">
    <property type="entry name" value="GAF"/>
    <property type="match status" value="1"/>
</dbReference>
<protein>
    <submittedName>
        <fullName evidence="4">GAF domain-containing protein</fullName>
    </submittedName>
</protein>
<reference evidence="4 5" key="1">
    <citation type="submission" date="2019-04" db="EMBL/GenBank/DDBJ databases">
        <authorList>
            <person name="Li Y."/>
            <person name="Wang J."/>
        </authorList>
    </citation>
    <scope>NUCLEOTIDE SEQUENCE [LARGE SCALE GENOMIC DNA]</scope>
    <source>
        <strain evidence="4 5">DSM 14668</strain>
    </source>
</reference>
<dbReference type="RefSeq" id="WP_136927232.1">
    <property type="nucleotide sequence ID" value="NZ_SSMQ01000002.1"/>
</dbReference>
<evidence type="ECO:0000256" key="1">
    <source>
        <dbReference type="ARBA" id="ARBA00022801"/>
    </source>
</evidence>
<dbReference type="OrthoDB" id="9802500at2"/>
<dbReference type="Proteomes" id="UP000309215">
    <property type="component" value="Unassembled WGS sequence"/>
</dbReference>
<dbReference type="InterPro" id="IPR003018">
    <property type="entry name" value="GAF"/>
</dbReference>
<dbReference type="SUPFAM" id="SSF81606">
    <property type="entry name" value="PP2C-like"/>
    <property type="match status" value="1"/>
</dbReference>
<name>A0A4U1JKN7_9BACT</name>
<dbReference type="Gene3D" id="3.60.40.10">
    <property type="entry name" value="PPM-type phosphatase domain"/>
    <property type="match status" value="1"/>
</dbReference>
<comment type="caution">
    <text evidence="4">The sequence shown here is derived from an EMBL/GenBank/DDBJ whole genome shotgun (WGS) entry which is preliminary data.</text>
</comment>
<dbReference type="PANTHER" id="PTHR43156:SF2">
    <property type="entry name" value="STAGE II SPORULATION PROTEIN E"/>
    <property type="match status" value="1"/>
</dbReference>
<dbReference type="InterPro" id="IPR036457">
    <property type="entry name" value="PPM-type-like_dom_sf"/>
</dbReference>
<dbReference type="PANTHER" id="PTHR43156">
    <property type="entry name" value="STAGE II SPORULATION PROTEIN E-RELATED"/>
    <property type="match status" value="1"/>
</dbReference>
<evidence type="ECO:0000313" key="4">
    <source>
        <dbReference type="EMBL" id="TKD12595.1"/>
    </source>
</evidence>
<proteinExistence type="predicted"/>
<accession>A0A4U1JKN7</accession>
<gene>
    <name evidence="4" type="ORF">E8A74_02240</name>
</gene>
<feature type="domain" description="PPM-type phosphatase" evidence="3">
    <location>
        <begin position="297"/>
        <end position="516"/>
    </location>
</feature>
<keyword evidence="5" id="KW-1185">Reference proteome</keyword>
<dbReference type="InterPro" id="IPR029016">
    <property type="entry name" value="GAF-like_dom_sf"/>
</dbReference>
<dbReference type="InterPro" id="IPR052016">
    <property type="entry name" value="Bact_Sigma-Reg"/>
</dbReference>
<keyword evidence="1" id="KW-0378">Hydrolase</keyword>
<dbReference type="Pfam" id="PF07228">
    <property type="entry name" value="SpoIIE"/>
    <property type="match status" value="1"/>
</dbReference>
<evidence type="ECO:0000259" key="3">
    <source>
        <dbReference type="SMART" id="SM00331"/>
    </source>
</evidence>
<dbReference type="SUPFAM" id="SSF55781">
    <property type="entry name" value="GAF domain-like"/>
    <property type="match status" value="1"/>
</dbReference>
<dbReference type="Gene3D" id="3.30.450.40">
    <property type="match status" value="1"/>
</dbReference>
<feature type="domain" description="GAF" evidence="2">
    <location>
        <begin position="97"/>
        <end position="244"/>
    </location>
</feature>
<dbReference type="AlphaFoldDB" id="A0A4U1JKN7"/>
<evidence type="ECO:0000313" key="5">
    <source>
        <dbReference type="Proteomes" id="UP000309215"/>
    </source>
</evidence>
<dbReference type="SMART" id="SM00331">
    <property type="entry name" value="PP2C_SIG"/>
    <property type="match status" value="1"/>
</dbReference>